<dbReference type="InterPro" id="IPR041577">
    <property type="entry name" value="RT_RNaseH_2"/>
</dbReference>
<evidence type="ECO:0000259" key="5">
    <source>
        <dbReference type="PROSITE" id="PS50878"/>
    </source>
</evidence>
<dbReference type="FunFam" id="3.10.20.370:FF:000003">
    <property type="entry name" value="Transposon Tf2-6 polyprotein"/>
    <property type="match status" value="1"/>
</dbReference>
<accession>A0AAE0Q8Z5</accession>
<dbReference type="InterPro" id="IPR050951">
    <property type="entry name" value="Retrovirus_Pol_polyprotein"/>
</dbReference>
<dbReference type="AlphaFoldDB" id="A0AAE0Q8Z5"/>
<comment type="similarity">
    <text evidence="1">Belongs to the beta type-B retroviral polymerase family. HERV class-II K(HML-2) pol subfamily.</text>
</comment>
<dbReference type="PANTHER" id="PTHR37984">
    <property type="entry name" value="PROTEIN CBG26694"/>
    <property type="match status" value="1"/>
</dbReference>
<evidence type="ECO:0000256" key="3">
    <source>
        <dbReference type="ARBA" id="ARBA00023268"/>
    </source>
</evidence>
<dbReference type="GO" id="GO:0004523">
    <property type="term" value="F:RNA-DNA hybrid ribonuclease activity"/>
    <property type="evidence" value="ECO:0007669"/>
    <property type="project" value="UniProtKB-EC"/>
</dbReference>
<dbReference type="EC" id="3.1.26.4" evidence="2"/>
<protein>
    <recommendedName>
        <fullName evidence="4">Gypsy retrotransposon integrase-like protein 1</fullName>
        <ecNumber evidence="2">3.1.26.4</ecNumber>
    </recommendedName>
</protein>
<dbReference type="InterPro" id="IPR043502">
    <property type="entry name" value="DNA/RNA_pol_sf"/>
</dbReference>
<dbReference type="Pfam" id="PF17919">
    <property type="entry name" value="RT_RNaseH_2"/>
    <property type="match status" value="1"/>
</dbReference>
<dbReference type="InterPro" id="IPR041588">
    <property type="entry name" value="Integrase_H2C2"/>
</dbReference>
<dbReference type="CDD" id="cd09274">
    <property type="entry name" value="RNase_HI_RT_Ty3"/>
    <property type="match status" value="1"/>
</dbReference>
<gene>
    <name evidence="6" type="ORF">QTP70_030162</name>
</gene>
<evidence type="ECO:0000256" key="4">
    <source>
        <dbReference type="ARBA" id="ARBA00039658"/>
    </source>
</evidence>
<keyword evidence="7" id="KW-1185">Reference proteome</keyword>
<dbReference type="PANTHER" id="PTHR37984:SF5">
    <property type="entry name" value="PROTEIN NYNRIN-LIKE"/>
    <property type="match status" value="1"/>
</dbReference>
<sequence>MPFGLTKAPSVFQALINGVFQDLLGKWVIAYIDDILVYSASLEEHVLHIREVLSRLQQHHLYVKLEKCEFHRSTVTFLGYVVSRRGVEMDEALHTELQLGGRSVDFVIKGEAQEVDLDRPGPAAFQQLKDCFTSAPILRHPDPDLPFVVEVDASSSGLGAVLSQRHGEPGKLYPCAFYSRKLTTSKANYDVGNRELLAIKAALEEWRHWLEGARHPFQVLGDHRNLEYLRGAKRLNPRQARWALFFTRFRFMVTYHPGSKNGKADALSRRFKGADEPVLSEPILPPTAILAPGCWNLVEEIQRTHAEEPPPAGCPPTKVFMPPQFRTQVIQWVHEAPSSGHPGVRRSTQLVRHRFW</sequence>
<dbReference type="Proteomes" id="UP001274896">
    <property type="component" value="Unassembled WGS sequence"/>
</dbReference>
<dbReference type="CDD" id="cd01647">
    <property type="entry name" value="RT_LTR"/>
    <property type="match status" value="1"/>
</dbReference>
<proteinExistence type="inferred from homology"/>
<dbReference type="InterPro" id="IPR000477">
    <property type="entry name" value="RT_dom"/>
</dbReference>
<dbReference type="EMBL" id="JAUCMX010000020">
    <property type="protein sequence ID" value="KAK3515718.1"/>
    <property type="molecule type" value="Genomic_DNA"/>
</dbReference>
<evidence type="ECO:0000256" key="2">
    <source>
        <dbReference type="ARBA" id="ARBA00012180"/>
    </source>
</evidence>
<dbReference type="Gene3D" id="3.30.70.270">
    <property type="match status" value="1"/>
</dbReference>
<evidence type="ECO:0000313" key="6">
    <source>
        <dbReference type="EMBL" id="KAK3515718.1"/>
    </source>
</evidence>
<organism evidence="6 7">
    <name type="scientific">Hemibagrus guttatus</name>
    <dbReference type="NCBI Taxonomy" id="175788"/>
    <lineage>
        <taxon>Eukaryota</taxon>
        <taxon>Metazoa</taxon>
        <taxon>Chordata</taxon>
        <taxon>Craniata</taxon>
        <taxon>Vertebrata</taxon>
        <taxon>Euteleostomi</taxon>
        <taxon>Actinopterygii</taxon>
        <taxon>Neopterygii</taxon>
        <taxon>Teleostei</taxon>
        <taxon>Ostariophysi</taxon>
        <taxon>Siluriformes</taxon>
        <taxon>Bagridae</taxon>
        <taxon>Hemibagrus</taxon>
    </lineage>
</organism>
<reference evidence="6" key="1">
    <citation type="submission" date="2023-06" db="EMBL/GenBank/DDBJ databases">
        <title>Male Hemibagrus guttatus genome.</title>
        <authorList>
            <person name="Bian C."/>
        </authorList>
    </citation>
    <scope>NUCLEOTIDE SEQUENCE</scope>
    <source>
        <strain evidence="6">Male_cb2023</strain>
        <tissue evidence="6">Muscle</tissue>
    </source>
</reference>
<name>A0AAE0Q8Z5_9TELE</name>
<dbReference type="Gene3D" id="3.10.20.370">
    <property type="match status" value="1"/>
</dbReference>
<dbReference type="Pfam" id="PF17921">
    <property type="entry name" value="Integrase_H2C2"/>
    <property type="match status" value="1"/>
</dbReference>
<dbReference type="PROSITE" id="PS50878">
    <property type="entry name" value="RT_POL"/>
    <property type="match status" value="1"/>
</dbReference>
<evidence type="ECO:0000256" key="1">
    <source>
        <dbReference type="ARBA" id="ARBA00010879"/>
    </source>
</evidence>
<feature type="domain" description="Reverse transcriptase" evidence="5">
    <location>
        <begin position="1"/>
        <end position="82"/>
    </location>
</feature>
<dbReference type="FunFam" id="3.30.70.270:FF:000003">
    <property type="entry name" value="Transposon Ty3-G Gag-Pol polyprotein"/>
    <property type="match status" value="1"/>
</dbReference>
<evidence type="ECO:0000313" key="7">
    <source>
        <dbReference type="Proteomes" id="UP001274896"/>
    </source>
</evidence>
<dbReference type="Pfam" id="PF00078">
    <property type="entry name" value="RVT_1"/>
    <property type="match status" value="1"/>
</dbReference>
<keyword evidence="3" id="KW-0511">Multifunctional enzyme</keyword>
<comment type="caution">
    <text evidence="6">The sequence shown here is derived from an EMBL/GenBank/DDBJ whole genome shotgun (WGS) entry which is preliminary data.</text>
</comment>
<dbReference type="InterPro" id="IPR043128">
    <property type="entry name" value="Rev_trsase/Diguanyl_cyclase"/>
</dbReference>
<dbReference type="SUPFAM" id="SSF56672">
    <property type="entry name" value="DNA/RNA polymerases"/>
    <property type="match status" value="1"/>
</dbReference>